<proteinExistence type="predicted"/>
<feature type="domain" description="Tim44-like" evidence="4">
    <location>
        <begin position="159"/>
        <end position="287"/>
    </location>
</feature>
<evidence type="ECO:0000313" key="5">
    <source>
        <dbReference type="EMBL" id="SDH40163.1"/>
    </source>
</evidence>
<feature type="transmembrane region" description="Helical" evidence="2">
    <location>
        <begin position="102"/>
        <end position="120"/>
    </location>
</feature>
<feature type="region of interest" description="Disordered" evidence="1">
    <location>
        <begin position="36"/>
        <end position="68"/>
    </location>
</feature>
<keyword evidence="2" id="KW-0472">Membrane</keyword>
<dbReference type="RefSeq" id="WP_091936464.1">
    <property type="nucleotide sequence ID" value="NZ_FNCY01000005.1"/>
</dbReference>
<dbReference type="Pfam" id="PF04280">
    <property type="entry name" value="Tim44"/>
    <property type="match status" value="1"/>
</dbReference>
<dbReference type="PANTHER" id="PTHR41542">
    <property type="entry name" value="BLL5807 PROTEIN"/>
    <property type="match status" value="1"/>
</dbReference>
<dbReference type="SMART" id="SM00978">
    <property type="entry name" value="Tim44"/>
    <property type="match status" value="1"/>
</dbReference>
<evidence type="ECO:0000313" key="6">
    <source>
        <dbReference type="Proteomes" id="UP000198607"/>
    </source>
</evidence>
<keyword evidence="6" id="KW-1185">Reference proteome</keyword>
<feature type="compositionally biased region" description="Low complexity" evidence="1">
    <location>
        <begin position="39"/>
        <end position="68"/>
    </location>
</feature>
<accession>A0A1G8C475</accession>
<sequence length="289" mass="30023">MKKAFLAIFALVVALGLSIENAEAARLGGGRSVGMQRQAVTPKPAAPVQQAAPTRPATPATAPAPAATPKRNWLGPIAGLAAGLGIAALLSHFGFGEGLANVVMIALLAMAALVVFRLIFRRPAKAPEEPLQYAGANPGSTPGGEPAYAPPQAAFPGGAGETSGYVPADFDVEGFLRVAKLNFVRLQAANDAGDVRDLDEFLVPALGAEIRRQITERGGDKQQTDVVTLNAELLEVVTEGGQHIASVHFSGMVRERPDAAAEPFSEVWHLAKPTDGSSGWRVAGIQQVS</sequence>
<feature type="transmembrane region" description="Helical" evidence="2">
    <location>
        <begin position="73"/>
        <end position="95"/>
    </location>
</feature>
<name>A0A1G8C475_9RHOO</name>
<keyword evidence="2" id="KW-0812">Transmembrane</keyword>
<keyword evidence="2" id="KW-1133">Transmembrane helix</keyword>
<dbReference type="STRING" id="83767.SAMN05660652_01671"/>
<dbReference type="InterPro" id="IPR007379">
    <property type="entry name" value="Tim44-like_dom"/>
</dbReference>
<dbReference type="OrthoDB" id="5297955at2"/>
<dbReference type="PANTHER" id="PTHR41542:SF1">
    <property type="entry name" value="BLL5807 PROTEIN"/>
    <property type="match status" value="1"/>
</dbReference>
<evidence type="ECO:0000256" key="1">
    <source>
        <dbReference type="SAM" id="MobiDB-lite"/>
    </source>
</evidence>
<organism evidence="5 6">
    <name type="scientific">Propionivibrio dicarboxylicus</name>
    <dbReference type="NCBI Taxonomy" id="83767"/>
    <lineage>
        <taxon>Bacteria</taxon>
        <taxon>Pseudomonadati</taxon>
        <taxon>Pseudomonadota</taxon>
        <taxon>Betaproteobacteria</taxon>
        <taxon>Rhodocyclales</taxon>
        <taxon>Rhodocyclaceae</taxon>
        <taxon>Propionivibrio</taxon>
    </lineage>
</organism>
<feature type="chain" id="PRO_5011557623" evidence="3">
    <location>
        <begin position="25"/>
        <end position="289"/>
    </location>
</feature>
<evidence type="ECO:0000256" key="3">
    <source>
        <dbReference type="SAM" id="SignalP"/>
    </source>
</evidence>
<evidence type="ECO:0000259" key="4">
    <source>
        <dbReference type="SMART" id="SM00978"/>
    </source>
</evidence>
<gene>
    <name evidence="5" type="ORF">SAMN05660652_01671</name>
</gene>
<dbReference type="Proteomes" id="UP000198607">
    <property type="component" value="Unassembled WGS sequence"/>
</dbReference>
<feature type="signal peptide" evidence="3">
    <location>
        <begin position="1"/>
        <end position="24"/>
    </location>
</feature>
<dbReference type="AlphaFoldDB" id="A0A1G8C475"/>
<dbReference type="EMBL" id="FNCY01000005">
    <property type="protein sequence ID" value="SDH40163.1"/>
    <property type="molecule type" value="Genomic_DNA"/>
</dbReference>
<evidence type="ECO:0000256" key="2">
    <source>
        <dbReference type="SAM" id="Phobius"/>
    </source>
</evidence>
<keyword evidence="3" id="KW-0732">Signal</keyword>
<dbReference type="InterPro" id="IPR032710">
    <property type="entry name" value="NTF2-like_dom_sf"/>
</dbReference>
<reference evidence="5 6" key="1">
    <citation type="submission" date="2016-10" db="EMBL/GenBank/DDBJ databases">
        <authorList>
            <person name="de Groot N.N."/>
        </authorList>
    </citation>
    <scope>NUCLEOTIDE SEQUENCE [LARGE SCALE GENOMIC DNA]</scope>
    <source>
        <strain evidence="5 6">DSM 5885</strain>
    </source>
</reference>
<dbReference type="SUPFAM" id="SSF54427">
    <property type="entry name" value="NTF2-like"/>
    <property type="match status" value="1"/>
</dbReference>
<protein>
    <submittedName>
        <fullName evidence="5">Predicted lipid-binding transport protein, Tim44 family</fullName>
    </submittedName>
</protein>